<evidence type="ECO:0000313" key="4">
    <source>
        <dbReference type="EnsemblMetazoa" id="ASIC013722-PA"/>
    </source>
</evidence>
<dbReference type="Gene3D" id="2.10.25.10">
    <property type="entry name" value="Laminin"/>
    <property type="match status" value="1"/>
</dbReference>
<dbReference type="SUPFAM" id="SSF57567">
    <property type="entry name" value="Serine protease inhibitors"/>
    <property type="match status" value="1"/>
</dbReference>
<evidence type="ECO:0000259" key="2">
    <source>
        <dbReference type="Pfam" id="PF01826"/>
    </source>
</evidence>
<dbReference type="EMBL" id="ATLV01020766">
    <property type="status" value="NOT_ANNOTATED_CDS"/>
    <property type="molecule type" value="Genomic_DNA"/>
</dbReference>
<proteinExistence type="predicted"/>
<gene>
    <name evidence="3" type="ORF">ZHAS_00013722</name>
</gene>
<evidence type="ECO:0000313" key="3">
    <source>
        <dbReference type="EMBL" id="KFB45749.1"/>
    </source>
</evidence>
<dbReference type="Pfam" id="PF01826">
    <property type="entry name" value="TIL"/>
    <property type="match status" value="1"/>
</dbReference>
<dbReference type="AlphaFoldDB" id="A0A084W6A5"/>
<dbReference type="CDD" id="cd19941">
    <property type="entry name" value="TIL"/>
    <property type="match status" value="1"/>
</dbReference>
<feature type="domain" description="TIL" evidence="2">
    <location>
        <begin position="30"/>
        <end position="82"/>
    </location>
</feature>
<dbReference type="InterPro" id="IPR002919">
    <property type="entry name" value="TIL_dom"/>
</dbReference>
<feature type="chain" id="PRO_5010759966" evidence="1">
    <location>
        <begin position="21"/>
        <end position="84"/>
    </location>
</feature>
<dbReference type="STRING" id="74873.A0A084W6A5"/>
<accession>A0A084W6A5</accession>
<evidence type="ECO:0000313" key="5">
    <source>
        <dbReference type="Proteomes" id="UP000030765"/>
    </source>
</evidence>
<organism evidence="3">
    <name type="scientific">Anopheles sinensis</name>
    <name type="common">Mosquito</name>
    <dbReference type="NCBI Taxonomy" id="74873"/>
    <lineage>
        <taxon>Eukaryota</taxon>
        <taxon>Metazoa</taxon>
        <taxon>Ecdysozoa</taxon>
        <taxon>Arthropoda</taxon>
        <taxon>Hexapoda</taxon>
        <taxon>Insecta</taxon>
        <taxon>Pterygota</taxon>
        <taxon>Neoptera</taxon>
        <taxon>Endopterygota</taxon>
        <taxon>Diptera</taxon>
        <taxon>Nematocera</taxon>
        <taxon>Culicoidea</taxon>
        <taxon>Culicidae</taxon>
        <taxon>Anophelinae</taxon>
        <taxon>Anopheles</taxon>
    </lineage>
</organism>
<reference evidence="4" key="2">
    <citation type="submission" date="2020-05" db="UniProtKB">
        <authorList>
            <consortium name="EnsemblMetazoa"/>
        </authorList>
    </citation>
    <scope>IDENTIFICATION</scope>
</reference>
<dbReference type="EnsemblMetazoa" id="ASIC013722-RA">
    <property type="protein sequence ID" value="ASIC013722-PA"/>
    <property type="gene ID" value="ASIC013722"/>
</dbReference>
<reference evidence="3 5" key="1">
    <citation type="journal article" date="2014" name="BMC Genomics">
        <title>Genome sequence of Anopheles sinensis provides insight into genetics basis of mosquito competence for malaria parasites.</title>
        <authorList>
            <person name="Zhou D."/>
            <person name="Zhang D."/>
            <person name="Ding G."/>
            <person name="Shi L."/>
            <person name="Hou Q."/>
            <person name="Ye Y."/>
            <person name="Xu Y."/>
            <person name="Zhou H."/>
            <person name="Xiong C."/>
            <person name="Li S."/>
            <person name="Yu J."/>
            <person name="Hong S."/>
            <person name="Yu X."/>
            <person name="Zou P."/>
            <person name="Chen C."/>
            <person name="Chang X."/>
            <person name="Wang W."/>
            <person name="Lv Y."/>
            <person name="Sun Y."/>
            <person name="Ma L."/>
            <person name="Shen B."/>
            <person name="Zhu C."/>
        </authorList>
    </citation>
    <scope>NUCLEOTIDE SEQUENCE [LARGE SCALE GENOMIC DNA]</scope>
</reference>
<evidence type="ECO:0000256" key="1">
    <source>
        <dbReference type="SAM" id="SignalP"/>
    </source>
</evidence>
<dbReference type="VEuPathDB" id="VectorBase:ASIC013722"/>
<name>A0A084W6A5_ANOSI</name>
<keyword evidence="1" id="KW-0732">Signal</keyword>
<dbReference type="OrthoDB" id="6236007at2759"/>
<dbReference type="EMBL" id="KE525307">
    <property type="protein sequence ID" value="KFB45749.1"/>
    <property type="molecule type" value="Genomic_DNA"/>
</dbReference>
<feature type="signal peptide" evidence="1">
    <location>
        <begin position="1"/>
        <end position="20"/>
    </location>
</feature>
<protein>
    <submittedName>
        <fullName evidence="3">Cysteine-rich venom protein, putative</fullName>
    </submittedName>
    <submittedName>
        <fullName evidence="4">TIL domain-containing protein</fullName>
    </submittedName>
</protein>
<keyword evidence="5" id="KW-1185">Reference proteome</keyword>
<sequence>MHKFTVLAVALLVLVLHVHAQTERRECTGRRETYQECNNSCKEPKCNGPANPTCPDVCIPGCYCRPGTLRNKKNVCVPPSKCPV</sequence>
<dbReference type="Proteomes" id="UP000030765">
    <property type="component" value="Unassembled WGS sequence"/>
</dbReference>
<dbReference type="InterPro" id="IPR036084">
    <property type="entry name" value="Ser_inhib-like_sf"/>
</dbReference>